<sequence>MKIFAFLILVLFADFAMGDDIHMCPVTAEAESSPVTPFANDDSFYFGVKTCNEMKLYIGFPDYLDSLIFKIGRTFQLTNNNGQVLAKSNQVVLDCNEMNYYWLNRINSVLTIGRGLQSGTDPLITYSNPLPDGFNWRGVFFANVGRGAGEFEERCVSSPDSVYSINLETTNESDSFPVNNNIVASSNAVIYTQTSQNTSNNQEKEQGSL</sequence>
<feature type="signal peptide" evidence="1">
    <location>
        <begin position="1"/>
        <end position="18"/>
    </location>
</feature>
<dbReference type="EMBL" id="AMQN01004827">
    <property type="status" value="NOT_ANNOTATED_CDS"/>
    <property type="molecule type" value="Genomic_DNA"/>
</dbReference>
<dbReference type="AlphaFoldDB" id="R7V6F2"/>
<dbReference type="HOGENOM" id="CLU_104324_0_0_1"/>
<evidence type="ECO:0000256" key="1">
    <source>
        <dbReference type="SAM" id="SignalP"/>
    </source>
</evidence>
<reference evidence="4" key="1">
    <citation type="submission" date="2012-12" db="EMBL/GenBank/DDBJ databases">
        <authorList>
            <person name="Hellsten U."/>
            <person name="Grimwood J."/>
            <person name="Chapman J.A."/>
            <person name="Shapiro H."/>
            <person name="Aerts A."/>
            <person name="Otillar R.P."/>
            <person name="Terry A.Y."/>
            <person name="Boore J.L."/>
            <person name="Simakov O."/>
            <person name="Marletaz F."/>
            <person name="Cho S.-J."/>
            <person name="Edsinger-Gonzales E."/>
            <person name="Havlak P."/>
            <person name="Kuo D.-H."/>
            <person name="Larsson T."/>
            <person name="Lv J."/>
            <person name="Arendt D."/>
            <person name="Savage R."/>
            <person name="Osoegawa K."/>
            <person name="de Jong P."/>
            <person name="Lindberg D.R."/>
            <person name="Seaver E.C."/>
            <person name="Weisblat D.A."/>
            <person name="Putnam N.H."/>
            <person name="Grigoriev I.V."/>
            <person name="Rokhsar D.S."/>
        </authorList>
    </citation>
    <scope>NUCLEOTIDE SEQUENCE</scope>
    <source>
        <strain evidence="4">I ESC-2004</strain>
    </source>
</reference>
<dbReference type="EMBL" id="KB294486">
    <property type="protein sequence ID" value="ELU14443.1"/>
    <property type="molecule type" value="Genomic_DNA"/>
</dbReference>
<name>R7V6F2_CAPTE</name>
<keyword evidence="4" id="KW-1185">Reference proteome</keyword>
<evidence type="ECO:0000313" key="2">
    <source>
        <dbReference type="EMBL" id="ELU14443.1"/>
    </source>
</evidence>
<proteinExistence type="predicted"/>
<dbReference type="Proteomes" id="UP000014760">
    <property type="component" value="Unassembled WGS sequence"/>
</dbReference>
<reference evidence="3" key="3">
    <citation type="submission" date="2015-06" db="UniProtKB">
        <authorList>
            <consortium name="EnsemblMetazoa"/>
        </authorList>
    </citation>
    <scope>IDENTIFICATION</scope>
</reference>
<dbReference type="EnsemblMetazoa" id="CapteT210899">
    <property type="protein sequence ID" value="CapteP210899"/>
    <property type="gene ID" value="CapteG210899"/>
</dbReference>
<evidence type="ECO:0008006" key="5">
    <source>
        <dbReference type="Google" id="ProtNLM"/>
    </source>
</evidence>
<evidence type="ECO:0000313" key="3">
    <source>
        <dbReference type="EnsemblMetazoa" id="CapteP210899"/>
    </source>
</evidence>
<reference evidence="2 4" key="2">
    <citation type="journal article" date="2013" name="Nature">
        <title>Insights into bilaterian evolution from three spiralian genomes.</title>
        <authorList>
            <person name="Simakov O."/>
            <person name="Marletaz F."/>
            <person name="Cho S.J."/>
            <person name="Edsinger-Gonzales E."/>
            <person name="Havlak P."/>
            <person name="Hellsten U."/>
            <person name="Kuo D.H."/>
            <person name="Larsson T."/>
            <person name="Lv J."/>
            <person name="Arendt D."/>
            <person name="Savage R."/>
            <person name="Osoegawa K."/>
            <person name="de Jong P."/>
            <person name="Grimwood J."/>
            <person name="Chapman J.A."/>
            <person name="Shapiro H."/>
            <person name="Aerts A."/>
            <person name="Otillar R.P."/>
            <person name="Terry A.Y."/>
            <person name="Boore J.L."/>
            <person name="Grigoriev I.V."/>
            <person name="Lindberg D.R."/>
            <person name="Seaver E.C."/>
            <person name="Weisblat D.A."/>
            <person name="Putnam N.H."/>
            <person name="Rokhsar D.S."/>
        </authorList>
    </citation>
    <scope>NUCLEOTIDE SEQUENCE</scope>
    <source>
        <strain evidence="2 4">I ESC-2004</strain>
    </source>
</reference>
<feature type="chain" id="PRO_5008788709" description="Reelin domain-containing protein" evidence="1">
    <location>
        <begin position="19"/>
        <end position="209"/>
    </location>
</feature>
<protein>
    <recommendedName>
        <fullName evidence="5">Reelin domain-containing protein</fullName>
    </recommendedName>
</protein>
<evidence type="ECO:0000313" key="4">
    <source>
        <dbReference type="Proteomes" id="UP000014760"/>
    </source>
</evidence>
<organism evidence="2">
    <name type="scientific">Capitella teleta</name>
    <name type="common">Polychaete worm</name>
    <dbReference type="NCBI Taxonomy" id="283909"/>
    <lineage>
        <taxon>Eukaryota</taxon>
        <taxon>Metazoa</taxon>
        <taxon>Spiralia</taxon>
        <taxon>Lophotrochozoa</taxon>
        <taxon>Annelida</taxon>
        <taxon>Polychaeta</taxon>
        <taxon>Sedentaria</taxon>
        <taxon>Scolecida</taxon>
        <taxon>Capitellidae</taxon>
        <taxon>Capitella</taxon>
    </lineage>
</organism>
<accession>R7V6F2</accession>
<gene>
    <name evidence="2" type="ORF">CAPTEDRAFT_210899</name>
</gene>
<keyword evidence="1" id="KW-0732">Signal</keyword>